<evidence type="ECO:0000313" key="2">
    <source>
        <dbReference type="EMBL" id="KAF2869355.1"/>
    </source>
</evidence>
<reference evidence="2 3" key="1">
    <citation type="submission" date="2020-01" db="EMBL/GenBank/DDBJ databases">
        <authorList>
            <consortium name="DOE Joint Genome Institute"/>
            <person name="Haridas S."/>
            <person name="Albert R."/>
            <person name="Binder M."/>
            <person name="Bloem J."/>
            <person name="Labutti K."/>
            <person name="Salamov A."/>
            <person name="Andreopoulos B."/>
            <person name="Baker S.E."/>
            <person name="Barry K."/>
            <person name="Bills G."/>
            <person name="Bluhm B.H."/>
            <person name="Cannon C."/>
            <person name="Castanera R."/>
            <person name="Culley D.E."/>
            <person name="Daum C."/>
            <person name="Ezra D."/>
            <person name="Gonzalez J.B."/>
            <person name="Henrissat B."/>
            <person name="Kuo A."/>
            <person name="Liang C."/>
            <person name="Lipzen A."/>
            <person name="Lutzoni F."/>
            <person name="Magnuson J."/>
            <person name="Mondo S."/>
            <person name="Nolan M."/>
            <person name="Ohm R."/>
            <person name="Pangilinan J."/>
            <person name="Park H.-J.H."/>
            <person name="Ramirez L."/>
            <person name="Alfaro M."/>
            <person name="Sun H."/>
            <person name="Tritt A."/>
            <person name="Yoshinaga Y."/>
            <person name="Zwiers L.-H.L."/>
            <person name="Turgeon B.G."/>
            <person name="Goodwin S.B."/>
            <person name="Spatafora J.W."/>
            <person name="Crous P.W."/>
            <person name="Grigoriev I.V."/>
        </authorList>
    </citation>
    <scope>NUCLEOTIDE SEQUENCE [LARGE SCALE GENOMIC DNA]</scope>
    <source>
        <strain evidence="2 3">CBS 611.86</strain>
    </source>
</reference>
<dbReference type="AlphaFoldDB" id="A0A7C8M780"/>
<proteinExistence type="predicted"/>
<name>A0A7C8M780_9PLEO</name>
<gene>
    <name evidence="2" type="ORF">BDV95DRAFT_577150</name>
</gene>
<feature type="compositionally biased region" description="Basic residues" evidence="1">
    <location>
        <begin position="112"/>
        <end position="126"/>
    </location>
</feature>
<feature type="compositionally biased region" description="Basic residues" evidence="1">
    <location>
        <begin position="79"/>
        <end position="93"/>
    </location>
</feature>
<sequence length="151" mass="17929">MSELSVYDKDPTLYLFTSLTAGSSHIITATSRIDTILKANKLAFKTSRRSRSGTSMASSGKPWGSMIHLPPRNPPRRPQMQHRQQHRHRRRMSRLSLRNRTWQFDSSAPKLQKSRRRRNRLPRASRRQIRCLRRRLTHLLLLHRLRERSQT</sequence>
<keyword evidence="3" id="KW-1185">Reference proteome</keyword>
<comment type="caution">
    <text evidence="2">The sequence shown here is derived from an EMBL/GenBank/DDBJ whole genome shotgun (WGS) entry which is preliminary data.</text>
</comment>
<dbReference type="EMBL" id="JAADJZ010000016">
    <property type="protein sequence ID" value="KAF2869355.1"/>
    <property type="molecule type" value="Genomic_DNA"/>
</dbReference>
<dbReference type="OrthoDB" id="9932926at2759"/>
<evidence type="ECO:0000256" key="1">
    <source>
        <dbReference type="SAM" id="MobiDB-lite"/>
    </source>
</evidence>
<organism evidence="2 3">
    <name type="scientific">Massariosphaeria phaeospora</name>
    <dbReference type="NCBI Taxonomy" id="100035"/>
    <lineage>
        <taxon>Eukaryota</taxon>
        <taxon>Fungi</taxon>
        <taxon>Dikarya</taxon>
        <taxon>Ascomycota</taxon>
        <taxon>Pezizomycotina</taxon>
        <taxon>Dothideomycetes</taxon>
        <taxon>Pleosporomycetidae</taxon>
        <taxon>Pleosporales</taxon>
        <taxon>Pleosporales incertae sedis</taxon>
        <taxon>Massariosphaeria</taxon>
    </lineage>
</organism>
<accession>A0A7C8M780</accession>
<protein>
    <submittedName>
        <fullName evidence="2">Uncharacterized protein</fullName>
    </submittedName>
</protein>
<dbReference type="Proteomes" id="UP000481861">
    <property type="component" value="Unassembled WGS sequence"/>
</dbReference>
<feature type="region of interest" description="Disordered" evidence="1">
    <location>
        <begin position="48"/>
        <end position="126"/>
    </location>
</feature>
<evidence type="ECO:0000313" key="3">
    <source>
        <dbReference type="Proteomes" id="UP000481861"/>
    </source>
</evidence>